<evidence type="ECO:0000256" key="1">
    <source>
        <dbReference type="ARBA" id="ARBA00003594"/>
    </source>
</evidence>
<evidence type="ECO:0000256" key="3">
    <source>
        <dbReference type="ARBA" id="ARBA00010707"/>
    </source>
</evidence>
<evidence type="ECO:0000256" key="2">
    <source>
        <dbReference type="ARBA" id="ARBA00004421"/>
    </source>
</evidence>
<gene>
    <name evidence="7" type="ORF">ACRE_079870</name>
</gene>
<dbReference type="HOGENOM" id="CLU_2412720_0_0_1"/>
<evidence type="ECO:0000256" key="5">
    <source>
        <dbReference type="ARBA" id="ARBA00023136"/>
    </source>
</evidence>
<dbReference type="OrthoDB" id="4097008at2759"/>
<comment type="caution">
    <text evidence="7">The sequence shown here is derived from an EMBL/GenBank/DDBJ whole genome shotgun (WGS) entry which is preliminary data.</text>
</comment>
<dbReference type="Proteomes" id="UP000029964">
    <property type="component" value="Unassembled WGS sequence"/>
</dbReference>
<comment type="subcellular location">
    <subcellularLocation>
        <location evidence="2">Peroxisome membrane</location>
        <topology evidence="2">Peripheral membrane protein</topology>
    </subcellularLocation>
</comment>
<feature type="region of interest" description="Disordered" evidence="6">
    <location>
        <begin position="1"/>
        <end position="26"/>
    </location>
</feature>
<reference evidence="8" key="1">
    <citation type="journal article" date="2014" name="Genome Announc.">
        <title>Genome sequence and annotation of Acremonium chrysogenum, producer of the beta-lactam antibiotic cephalosporin C.</title>
        <authorList>
            <person name="Terfehr D."/>
            <person name="Dahlmann T.A."/>
            <person name="Specht T."/>
            <person name="Zadra I."/>
            <person name="Kuernsteiner H."/>
            <person name="Kueck U."/>
        </authorList>
    </citation>
    <scope>NUCLEOTIDE SEQUENCE [LARGE SCALE GENOMIC DNA]</scope>
    <source>
        <strain evidence="8">ATCC 11550 / CBS 779.69 / DSM 880 / IAM 14645 / JCM 23072 / IMI 49137</strain>
    </source>
</reference>
<evidence type="ECO:0000256" key="6">
    <source>
        <dbReference type="SAM" id="MobiDB-lite"/>
    </source>
</evidence>
<evidence type="ECO:0000256" key="4">
    <source>
        <dbReference type="ARBA" id="ARBA00021397"/>
    </source>
</evidence>
<organism evidence="7 8">
    <name type="scientific">Hapsidospora chrysogenum (strain ATCC 11550 / CBS 779.69 / DSM 880 / IAM 14645 / JCM 23072 / IMI 49137)</name>
    <name type="common">Acremonium chrysogenum</name>
    <dbReference type="NCBI Taxonomy" id="857340"/>
    <lineage>
        <taxon>Eukaryota</taxon>
        <taxon>Fungi</taxon>
        <taxon>Dikarya</taxon>
        <taxon>Ascomycota</taxon>
        <taxon>Pezizomycotina</taxon>
        <taxon>Sordariomycetes</taxon>
        <taxon>Hypocreomycetidae</taxon>
        <taxon>Hypocreales</taxon>
        <taxon>Bionectriaceae</taxon>
        <taxon>Hapsidospora</taxon>
    </lineage>
</organism>
<protein>
    <recommendedName>
        <fullName evidence="4">Inheritance of peroxisomes protein 1</fullName>
    </recommendedName>
</protein>
<keyword evidence="8" id="KW-1185">Reference proteome</keyword>
<dbReference type="AlphaFoldDB" id="A0A086SW25"/>
<evidence type="ECO:0000313" key="7">
    <source>
        <dbReference type="EMBL" id="KFH41307.1"/>
    </source>
</evidence>
<dbReference type="EMBL" id="JPKY01000135">
    <property type="protein sequence ID" value="KFH41307.1"/>
    <property type="molecule type" value="Genomic_DNA"/>
</dbReference>
<proteinExistence type="inferred from homology"/>
<sequence length="92" mass="9593">MESKSPKASRRVSSAPAGYRPSPGTADAAPIETLYVHPNVRIVSFTAPVASLSPGVDAARLESGTLASYSRLERTIAVGQSAAQLAPTLHLY</sequence>
<comment type="function">
    <text evidence="1">Required for peroxisome inheritance.</text>
</comment>
<evidence type="ECO:0000313" key="8">
    <source>
        <dbReference type="Proteomes" id="UP000029964"/>
    </source>
</evidence>
<dbReference type="Pfam" id="PF12634">
    <property type="entry name" value="Inp1"/>
    <property type="match status" value="1"/>
</dbReference>
<name>A0A086SW25_HAPC1</name>
<dbReference type="InterPro" id="IPR024758">
    <property type="entry name" value="Inp1"/>
</dbReference>
<keyword evidence="5" id="KW-0472">Membrane</keyword>
<comment type="similarity">
    <text evidence="3">Belongs to the INP1 family.</text>
</comment>
<accession>A0A086SW25</accession>